<feature type="compositionally biased region" description="Pro residues" evidence="15">
    <location>
        <begin position="1264"/>
        <end position="1273"/>
    </location>
</feature>
<dbReference type="CDD" id="cd03365">
    <property type="entry name" value="TOPRIM_TopoIIA"/>
    <property type="match status" value="1"/>
</dbReference>
<comment type="cofactor">
    <cofactor evidence="3">
        <name>Mg(2+)</name>
        <dbReference type="ChEBI" id="CHEBI:18420"/>
    </cofactor>
</comment>
<evidence type="ECO:0000256" key="13">
    <source>
        <dbReference type="ARBA" id="ARBA00023235"/>
    </source>
</evidence>
<feature type="region of interest" description="Disordered" evidence="15">
    <location>
        <begin position="1216"/>
        <end position="1293"/>
    </location>
</feature>
<dbReference type="FunCoup" id="D7G0Y6">
    <property type="interactions" value="337"/>
</dbReference>
<feature type="compositionally biased region" description="Acidic residues" evidence="15">
    <location>
        <begin position="1342"/>
        <end position="1356"/>
    </location>
</feature>
<dbReference type="InterPro" id="IPR014721">
    <property type="entry name" value="Ribsml_uS5_D2-typ_fold_subgr"/>
</dbReference>
<keyword evidence="7" id="KW-0479">Metal-binding</keyword>
<dbReference type="InterPro" id="IPR013758">
    <property type="entry name" value="Topo_IIA_A/C_ab"/>
</dbReference>
<evidence type="ECO:0000256" key="10">
    <source>
        <dbReference type="ARBA" id="ARBA00022842"/>
    </source>
</evidence>
<dbReference type="GO" id="GO:0000819">
    <property type="term" value="P:sister chromatid segregation"/>
    <property type="evidence" value="ECO:0007669"/>
    <property type="project" value="TreeGrafter"/>
</dbReference>
<dbReference type="SUPFAM" id="SSF56719">
    <property type="entry name" value="Type II DNA topoisomerase"/>
    <property type="match status" value="1"/>
</dbReference>
<organism evidence="18 19">
    <name type="scientific">Ectocarpus siliculosus</name>
    <name type="common">Brown alga</name>
    <name type="synonym">Conferva siliculosa</name>
    <dbReference type="NCBI Taxonomy" id="2880"/>
    <lineage>
        <taxon>Eukaryota</taxon>
        <taxon>Sar</taxon>
        <taxon>Stramenopiles</taxon>
        <taxon>Ochrophyta</taxon>
        <taxon>PX clade</taxon>
        <taxon>Phaeophyceae</taxon>
        <taxon>Ectocarpales</taxon>
        <taxon>Ectocarpaceae</taxon>
        <taxon>Ectocarpus</taxon>
    </lineage>
</organism>
<dbReference type="FunFam" id="3.30.565.10:FF:000004">
    <property type="entry name" value="DNA topoisomerase 2"/>
    <property type="match status" value="1"/>
</dbReference>
<feature type="region of interest" description="Disordered" evidence="15">
    <location>
        <begin position="1308"/>
        <end position="1809"/>
    </location>
</feature>
<keyword evidence="12 14" id="KW-0238">DNA-binding</keyword>
<dbReference type="Gene3D" id="3.30.1490.30">
    <property type="match status" value="1"/>
</dbReference>
<feature type="compositionally biased region" description="Acidic residues" evidence="15">
    <location>
        <begin position="1631"/>
        <end position="1648"/>
    </location>
</feature>
<feature type="region of interest" description="Disordered" evidence="15">
    <location>
        <begin position="1"/>
        <end position="41"/>
    </location>
</feature>
<dbReference type="InterPro" id="IPR034157">
    <property type="entry name" value="TOPRIM_TopoII"/>
</dbReference>
<dbReference type="PROSITE" id="PS50880">
    <property type="entry name" value="TOPRIM"/>
    <property type="match status" value="1"/>
</dbReference>
<dbReference type="OrthoDB" id="276498at2759"/>
<keyword evidence="19" id="KW-1185">Reference proteome</keyword>
<reference evidence="18 19" key="1">
    <citation type="journal article" date="2010" name="Nature">
        <title>The Ectocarpus genome and the independent evolution of multicellularity in brown algae.</title>
        <authorList>
            <person name="Cock J.M."/>
            <person name="Sterck L."/>
            <person name="Rouze P."/>
            <person name="Scornet D."/>
            <person name="Allen A.E."/>
            <person name="Amoutzias G."/>
            <person name="Anthouard V."/>
            <person name="Artiguenave F."/>
            <person name="Aury J.M."/>
            <person name="Badger J.H."/>
            <person name="Beszteri B."/>
            <person name="Billiau K."/>
            <person name="Bonnet E."/>
            <person name="Bothwell J.H."/>
            <person name="Bowler C."/>
            <person name="Boyen C."/>
            <person name="Brownlee C."/>
            <person name="Carrano C.J."/>
            <person name="Charrier B."/>
            <person name="Cho G.Y."/>
            <person name="Coelho S.M."/>
            <person name="Collen J."/>
            <person name="Corre E."/>
            <person name="Da Silva C."/>
            <person name="Delage L."/>
            <person name="Delaroque N."/>
            <person name="Dittami S.M."/>
            <person name="Doulbeau S."/>
            <person name="Elias M."/>
            <person name="Farnham G."/>
            <person name="Gachon C.M."/>
            <person name="Gschloessl B."/>
            <person name="Heesch S."/>
            <person name="Jabbari K."/>
            <person name="Jubin C."/>
            <person name="Kawai H."/>
            <person name="Kimura K."/>
            <person name="Kloareg B."/>
            <person name="Kupper F.C."/>
            <person name="Lang D."/>
            <person name="Le Bail A."/>
            <person name="Leblanc C."/>
            <person name="Lerouge P."/>
            <person name="Lohr M."/>
            <person name="Lopez P.J."/>
            <person name="Martens C."/>
            <person name="Maumus F."/>
            <person name="Michel G."/>
            <person name="Miranda-Saavedra D."/>
            <person name="Morales J."/>
            <person name="Moreau H."/>
            <person name="Motomura T."/>
            <person name="Nagasato C."/>
            <person name="Napoli C.A."/>
            <person name="Nelson D.R."/>
            <person name="Nyvall-Collen P."/>
            <person name="Peters A.F."/>
            <person name="Pommier C."/>
            <person name="Potin P."/>
            <person name="Poulain J."/>
            <person name="Quesneville H."/>
            <person name="Read B."/>
            <person name="Rensing S.A."/>
            <person name="Ritter A."/>
            <person name="Rousvoal S."/>
            <person name="Samanta M."/>
            <person name="Samson G."/>
            <person name="Schroeder D.C."/>
            <person name="Segurens B."/>
            <person name="Strittmatter M."/>
            <person name="Tonon T."/>
            <person name="Tregear J.W."/>
            <person name="Valentin K."/>
            <person name="von Dassow P."/>
            <person name="Yamagishi T."/>
            <person name="Van de Peer Y."/>
            <person name="Wincker P."/>
        </authorList>
    </citation>
    <scope>NUCLEOTIDE SEQUENCE [LARGE SCALE GENOMIC DNA]</scope>
    <source>
        <strain evidence="19">Ec32 / CCAP1310/4</strain>
    </source>
</reference>
<dbReference type="STRING" id="2880.D7G0Y6"/>
<evidence type="ECO:0000256" key="9">
    <source>
        <dbReference type="ARBA" id="ARBA00022840"/>
    </source>
</evidence>
<evidence type="ECO:0000256" key="8">
    <source>
        <dbReference type="ARBA" id="ARBA00022741"/>
    </source>
</evidence>
<dbReference type="Gene3D" id="3.90.199.10">
    <property type="entry name" value="Topoisomerase II, domain 5"/>
    <property type="match status" value="1"/>
</dbReference>
<dbReference type="InterPro" id="IPR050634">
    <property type="entry name" value="DNA_Topoisomerase_II"/>
</dbReference>
<evidence type="ECO:0000256" key="4">
    <source>
        <dbReference type="ARBA" id="ARBA00004474"/>
    </source>
</evidence>
<dbReference type="InterPro" id="IPR006171">
    <property type="entry name" value="TOPRIM_dom"/>
</dbReference>
<dbReference type="InterPro" id="IPR018522">
    <property type="entry name" value="TopoIIA_CS"/>
</dbReference>
<dbReference type="InterPro" id="IPR036890">
    <property type="entry name" value="HATPase_C_sf"/>
</dbReference>
<dbReference type="FunFam" id="3.30.1490.30:FF:000001">
    <property type="entry name" value="DNA topoisomerase 2"/>
    <property type="match status" value="1"/>
</dbReference>
<comment type="similarity">
    <text evidence="5">Belongs to the type II topoisomerase family.</text>
</comment>
<feature type="compositionally biased region" description="Basic residues" evidence="15">
    <location>
        <begin position="1220"/>
        <end position="1235"/>
    </location>
</feature>
<feature type="compositionally biased region" description="Acidic residues" evidence="15">
    <location>
        <begin position="1126"/>
        <end position="1143"/>
    </location>
</feature>
<dbReference type="Pfam" id="PF00521">
    <property type="entry name" value="DNA_topoisoIV"/>
    <property type="match status" value="1"/>
</dbReference>
<dbReference type="EC" id="5.6.2.2" evidence="6"/>
<dbReference type="GO" id="GO:0009536">
    <property type="term" value="C:plastid"/>
    <property type="evidence" value="ECO:0007669"/>
    <property type="project" value="UniProtKB-SubCell"/>
</dbReference>
<dbReference type="GO" id="GO:0005524">
    <property type="term" value="F:ATP binding"/>
    <property type="evidence" value="ECO:0007669"/>
    <property type="project" value="UniProtKB-KW"/>
</dbReference>
<name>D7G0Y6_ECTSI</name>
<feature type="compositionally biased region" description="Low complexity" evidence="15">
    <location>
        <begin position="1663"/>
        <end position="1675"/>
    </location>
</feature>
<dbReference type="Gene3D" id="3.40.50.670">
    <property type="match status" value="1"/>
</dbReference>
<dbReference type="SUPFAM" id="SSF54211">
    <property type="entry name" value="Ribosomal protein S5 domain 2-like"/>
    <property type="match status" value="1"/>
</dbReference>
<feature type="region of interest" description="Disordered" evidence="15">
    <location>
        <begin position="1122"/>
        <end position="1143"/>
    </location>
</feature>
<dbReference type="SMART" id="SM00433">
    <property type="entry name" value="TOP2c"/>
    <property type="match status" value="1"/>
</dbReference>
<feature type="compositionally biased region" description="Acidic residues" evidence="15">
    <location>
        <begin position="1788"/>
        <end position="1809"/>
    </location>
</feature>
<dbReference type="InterPro" id="IPR013757">
    <property type="entry name" value="Topo_IIA_A_a_sf"/>
</dbReference>
<dbReference type="Gene3D" id="1.10.268.10">
    <property type="entry name" value="Topoisomerase, domain 3"/>
    <property type="match status" value="1"/>
</dbReference>
<dbReference type="PANTHER" id="PTHR10169">
    <property type="entry name" value="DNA TOPOISOMERASE/GYRASE"/>
    <property type="match status" value="1"/>
</dbReference>
<sequence length="1809" mass="196930">MADTENRPLGISKGSKAKGGKKAPLGSSRGGGANSNGGGQTVEQRYQKKTQLEHILLRPDTYIGSTEKMSQEMWVYDEVADSIVKRAVTFVPGLYKIFDEIIVNAADNKQRDENMSKLKVTVDAESGKISVWNDGAGIPIQMHKEHHIYVPELIFGNLLTGSNFDDDQKKTTGGRNGFGAKLANIYSTEFVVETADRDAGKHYRQVFRNNMQEKEAPEIDCDYEGPDFTCITFTPDWKRFHMTGMEADTIALLRKRVYDMAGCMGGYAGASVKVYLDNRRVKVSGFKDYMSMYEGMETPVIFESIGDRWEVGVAVSADSVFQQVSYVNAICTVKGGTHVECVANQVINKLLPVLKRKHKAEVKGHFVKNHLCVFVNGLVENPAFNSQSKEALTSKDTLFGSVPKISDAGLKKLEKSEIVDRVLSWAKHKQNQQLNKKSGKKSSKLTGITKLDDANHAGTAKSQDCTLILTEGDSAKTLAVSGLGVVGRDRYGVFPLKGKLLNVREATGPQVLKNEEIQNVVKILGLKFNHTYDDTKQLRYGHLMIMTDQDHDGSHIKGLLINFVHHYWPSLLKIDGFLQEFITPIVKVSKGRNELSFYTVPEYTVWKEGHANGKGWNAKYYKGLGTSTAKEAKEYFAALDTHQLEFEWQDDDRDDDLIDMAFSKKRVEDRKEWLRGFKAGTHADYNVESVTYESFINKELILFSMEDNKRSIPCLVDGFKPSQRKVLFSCFKRNLKKEIKVVQLAGYVSEHSAYHHGETSLNGTITAMAQNFTGSNNLNLLTPGGQFGTRLMGGKDAASPRYIFTALQKAARAVFHPDDDALLTYLDDDGLSIEPEFYMPIIPLILVNGSDGIGTGWSSNVPNYSPHDVIENLKRRIKGDKFVEMQPWYKGFAGSIEAKVGKKGFEGSYTVRGIANRIDDTTVEITELPVRKWTQDYKQFLESLLPGAEDAKSKDAKGNGKGKGKGKGAADKDKSPTRCIKDFKENHTDTTVHFTVTMSMEDLDALEKGDGLYKFFKLESSVSTNNMVLFDQDGHLERYESPQHIMEEFITLRSEFYGRRKTSLLSKLQSEWSKLDNKVRFILAVVEDRMQVNNRKKSELLEQLKREGYDLFLPTTSKLRVAGGAEDGEGEDGNEESAADDSDTLSKGYDYLLGMKIWSLTLERVKLLENELEGKAEEMRILKATAPSELWLKDLDALGDVLDEIDDIIRKQEVEDTKQRKNAGKRKGGGRGRGRGAHDDDGDSDFEEGGGFGKKKKASKAKATPPPPPPTRAPVPELVLCSSGGKVSPAFGQAESTGKFFTVVIKSDEDVGSLDGDGDDGDGVMDLGGSAGSGGGGRGDQDDSGGDDDPFDDDDVTAPTRQLAALTLADGAAKTAKGKKAKAAEDKKKKAAAAAAASSTSSSSSSMSLAARVKHKFGDTTTPAPKLPAKPKRTATRKPPSTYVDSSDDSGSDDDFHGMEDEEVVAEPVVKPSRPGRVAAKNRKPIVDVISDEEEEEVGFDEDMGDSDDFHSAEENDSDDGYEPTPAKARKPSKAKGKPAAESAAAAAAAKKAPVATKRGAGGARGARGKTAAAAPAATTVLSSDHEEDEDGDSDGCEVVEAGPAVAPVRGGRGGRATAGKGRAAAKVTLDSDDEDDVFAMEESDEESPPPPAKAKRGGGKGRTLTKAGGAAAAKGKGGSRGKAAASKAAATTTPAKSKGVKRGKRNSLSDEGDVFSPEKMSPPMKRASQKSTPAASRLRANKPLADDSDSDKSDSEEDDDSDVVEVTKTPRPARRAGRTQKVVYAELDSDESEEEEEEEEDDESEFEG</sequence>
<evidence type="ECO:0000256" key="15">
    <source>
        <dbReference type="SAM" id="MobiDB-lite"/>
    </source>
</evidence>
<evidence type="ECO:0000256" key="12">
    <source>
        <dbReference type="ARBA" id="ARBA00023125"/>
    </source>
</evidence>
<dbReference type="InterPro" id="IPR001154">
    <property type="entry name" value="TopoII_euk"/>
</dbReference>
<feature type="compositionally biased region" description="Acidic residues" evidence="15">
    <location>
        <begin position="1747"/>
        <end position="1764"/>
    </location>
</feature>
<dbReference type="CDD" id="cd16930">
    <property type="entry name" value="HATPase_TopII-like"/>
    <property type="match status" value="1"/>
</dbReference>
<evidence type="ECO:0000256" key="14">
    <source>
        <dbReference type="PROSITE-ProRule" id="PRU01384"/>
    </source>
</evidence>
<feature type="compositionally biased region" description="Basic residues" evidence="15">
    <location>
        <begin position="1528"/>
        <end position="1537"/>
    </location>
</feature>
<dbReference type="Pfam" id="PF16898">
    <property type="entry name" value="TOPRIM_C"/>
    <property type="match status" value="1"/>
</dbReference>
<feature type="domain" description="Topo IIA-type catalytic" evidence="17">
    <location>
        <begin position="712"/>
        <end position="1195"/>
    </location>
</feature>
<feature type="region of interest" description="Disordered" evidence="15">
    <location>
        <begin position="950"/>
        <end position="977"/>
    </location>
</feature>
<dbReference type="Gene3D" id="3.30.565.10">
    <property type="entry name" value="Histidine kinase-like ATPase, C-terminal domain"/>
    <property type="match status" value="1"/>
</dbReference>
<dbReference type="SMART" id="SM00434">
    <property type="entry name" value="TOP4c"/>
    <property type="match status" value="1"/>
</dbReference>
<dbReference type="InterPro" id="IPR020568">
    <property type="entry name" value="Ribosomal_Su5_D2-typ_SF"/>
</dbReference>
<dbReference type="GO" id="GO:0005634">
    <property type="term" value="C:nucleus"/>
    <property type="evidence" value="ECO:0007669"/>
    <property type="project" value="TreeGrafter"/>
</dbReference>
<dbReference type="InParanoid" id="D7G0Y6"/>
<keyword evidence="9" id="KW-0067">ATP-binding</keyword>
<keyword evidence="13 14" id="KW-0413">Isomerase</keyword>
<keyword evidence="8" id="KW-0547">Nucleotide-binding</keyword>
<dbReference type="GO" id="GO:0046872">
    <property type="term" value="F:metal ion binding"/>
    <property type="evidence" value="ECO:0007669"/>
    <property type="project" value="UniProtKB-KW"/>
</dbReference>
<feature type="compositionally biased region" description="Acidic residues" evidence="15">
    <location>
        <begin position="1310"/>
        <end position="1323"/>
    </location>
</feature>
<dbReference type="GO" id="GO:0003677">
    <property type="term" value="F:DNA binding"/>
    <property type="evidence" value="ECO:0007669"/>
    <property type="project" value="UniProtKB-UniRule"/>
</dbReference>
<dbReference type="InterPro" id="IPR031660">
    <property type="entry name" value="TOPRIM_C"/>
</dbReference>
<dbReference type="GO" id="GO:0006265">
    <property type="term" value="P:DNA topological change"/>
    <property type="evidence" value="ECO:0007669"/>
    <property type="project" value="UniProtKB-UniRule"/>
</dbReference>
<comment type="catalytic activity">
    <reaction evidence="1 14">
        <text>ATP-dependent breakage, passage and rejoining of double-stranded DNA.</text>
        <dbReference type="EC" id="5.6.2.2"/>
    </reaction>
</comment>
<feature type="compositionally biased region" description="Low complexity" evidence="15">
    <location>
        <begin position="1682"/>
        <end position="1698"/>
    </location>
</feature>
<feature type="compositionally biased region" description="Low complexity" evidence="15">
    <location>
        <begin position="1569"/>
        <end position="1580"/>
    </location>
</feature>
<dbReference type="eggNOG" id="KOG0355">
    <property type="taxonomic scope" value="Eukaryota"/>
</dbReference>
<feature type="compositionally biased region" description="Gly residues" evidence="15">
    <location>
        <begin position="1329"/>
        <end position="1338"/>
    </location>
</feature>
<accession>D7G0Y6</accession>
<dbReference type="Gene3D" id="3.30.1360.40">
    <property type="match status" value="1"/>
</dbReference>
<feature type="domain" description="Toprim" evidence="16">
    <location>
        <begin position="465"/>
        <end position="579"/>
    </location>
</feature>
<evidence type="ECO:0000256" key="2">
    <source>
        <dbReference type="ARBA" id="ARBA00001913"/>
    </source>
</evidence>
<feature type="compositionally biased region" description="Acidic residues" evidence="15">
    <location>
        <begin position="1490"/>
        <end position="1507"/>
    </location>
</feature>
<dbReference type="PROSITE" id="PS00177">
    <property type="entry name" value="TOPOISOMERASE_II"/>
    <property type="match status" value="1"/>
</dbReference>
<feature type="compositionally biased region" description="Low complexity" evidence="15">
    <location>
        <begin position="1364"/>
        <end position="1375"/>
    </location>
</feature>
<dbReference type="Pfam" id="PF01751">
    <property type="entry name" value="Toprim"/>
    <property type="match status" value="1"/>
</dbReference>
<evidence type="ECO:0000259" key="17">
    <source>
        <dbReference type="PROSITE" id="PS52040"/>
    </source>
</evidence>
<evidence type="ECO:0000256" key="7">
    <source>
        <dbReference type="ARBA" id="ARBA00022723"/>
    </source>
</evidence>
<dbReference type="Gene3D" id="3.30.230.10">
    <property type="match status" value="1"/>
</dbReference>
<keyword evidence="10" id="KW-0460">Magnesium</keyword>
<gene>
    <name evidence="18" type="primary">TOP2</name>
    <name evidence="18" type="ORF">Esi_0042_0095</name>
</gene>
<comment type="cofactor">
    <cofactor evidence="2">
        <name>Ca(2+)</name>
        <dbReference type="ChEBI" id="CHEBI:29108"/>
    </cofactor>
</comment>
<dbReference type="InterPro" id="IPR003594">
    <property type="entry name" value="HATPase_dom"/>
</dbReference>
<feature type="compositionally biased region" description="Low complexity" evidence="15">
    <location>
        <begin position="1538"/>
        <end position="1559"/>
    </location>
</feature>
<dbReference type="SMART" id="SM00387">
    <property type="entry name" value="HATPase_c"/>
    <property type="match status" value="1"/>
</dbReference>
<feature type="compositionally biased region" description="Gly residues" evidence="15">
    <location>
        <begin position="28"/>
        <end position="40"/>
    </location>
</feature>
<evidence type="ECO:0000259" key="16">
    <source>
        <dbReference type="PROSITE" id="PS50880"/>
    </source>
</evidence>
<dbReference type="PROSITE" id="PS52040">
    <property type="entry name" value="TOPO_IIA"/>
    <property type="match status" value="1"/>
</dbReference>
<dbReference type="SUPFAM" id="SSF55874">
    <property type="entry name" value="ATPase domain of HSP90 chaperone/DNA topoisomerase II/histidine kinase"/>
    <property type="match status" value="1"/>
</dbReference>
<feature type="compositionally biased region" description="Low complexity" evidence="15">
    <location>
        <begin position="1599"/>
        <end position="1610"/>
    </location>
</feature>
<dbReference type="GO" id="GO:0003918">
    <property type="term" value="F:DNA topoisomerase type II (double strand cut, ATP-hydrolyzing) activity"/>
    <property type="evidence" value="ECO:0007669"/>
    <property type="project" value="UniProtKB-EC"/>
</dbReference>
<feature type="compositionally biased region" description="Low complexity" evidence="15">
    <location>
        <begin position="1618"/>
        <end position="1629"/>
    </location>
</feature>
<evidence type="ECO:0000313" key="18">
    <source>
        <dbReference type="EMBL" id="CBJ26730.1"/>
    </source>
</evidence>
<evidence type="ECO:0000256" key="11">
    <source>
        <dbReference type="ARBA" id="ARBA00023029"/>
    </source>
</evidence>
<feature type="compositionally biased region" description="Low complexity" evidence="15">
    <location>
        <begin position="1392"/>
        <end position="1411"/>
    </location>
</feature>
<dbReference type="CDD" id="cd00187">
    <property type="entry name" value="TOP4c"/>
    <property type="match status" value="1"/>
</dbReference>
<dbReference type="InterPro" id="IPR013760">
    <property type="entry name" value="Topo_IIA-like_dom_sf"/>
</dbReference>
<dbReference type="PRINTS" id="PR01158">
    <property type="entry name" value="TOPISMRASEII"/>
</dbReference>
<evidence type="ECO:0000256" key="3">
    <source>
        <dbReference type="ARBA" id="ARBA00001946"/>
    </source>
</evidence>
<dbReference type="Proteomes" id="UP000002630">
    <property type="component" value="Unassembled WGS sequence"/>
</dbReference>
<dbReference type="InterPro" id="IPR013506">
    <property type="entry name" value="Topo_IIA_bsu_dom2"/>
</dbReference>
<comment type="subcellular location">
    <subcellularLocation>
        <location evidence="4">Plastid</location>
    </subcellularLocation>
</comment>
<evidence type="ECO:0000313" key="19">
    <source>
        <dbReference type="Proteomes" id="UP000002630"/>
    </source>
</evidence>
<feature type="compositionally biased region" description="Acidic residues" evidence="15">
    <location>
        <begin position="1586"/>
        <end position="1598"/>
    </location>
</feature>
<dbReference type="InterPro" id="IPR013759">
    <property type="entry name" value="Topo_IIA_B_C"/>
</dbReference>
<dbReference type="InterPro" id="IPR001241">
    <property type="entry name" value="Topo_IIA"/>
</dbReference>
<dbReference type="InterPro" id="IPR002205">
    <property type="entry name" value="Topo_IIA_dom_A"/>
</dbReference>
<evidence type="ECO:0000256" key="1">
    <source>
        <dbReference type="ARBA" id="ARBA00000185"/>
    </source>
</evidence>
<dbReference type="PRINTS" id="PR00418">
    <property type="entry name" value="TPI2FAMILY"/>
</dbReference>
<dbReference type="PANTHER" id="PTHR10169:SF38">
    <property type="entry name" value="DNA TOPOISOMERASE 2"/>
    <property type="match status" value="1"/>
</dbReference>
<dbReference type="GO" id="GO:0000712">
    <property type="term" value="P:resolution of meiotic recombination intermediates"/>
    <property type="evidence" value="ECO:0007669"/>
    <property type="project" value="TreeGrafter"/>
</dbReference>
<dbReference type="FunFam" id="3.30.1360.40:FF:000003">
    <property type="entry name" value="DNA topoisomerase 2"/>
    <property type="match status" value="1"/>
</dbReference>
<dbReference type="CDD" id="cd03481">
    <property type="entry name" value="TopoIIA_Trans_ScTopoIIA"/>
    <property type="match status" value="1"/>
</dbReference>
<evidence type="ECO:0000256" key="5">
    <source>
        <dbReference type="ARBA" id="ARBA00011080"/>
    </source>
</evidence>
<keyword evidence="11 14" id="KW-0799">Topoisomerase</keyword>
<dbReference type="Pfam" id="PF02518">
    <property type="entry name" value="HATPase_c"/>
    <property type="match status" value="1"/>
</dbReference>
<evidence type="ECO:0000256" key="6">
    <source>
        <dbReference type="ARBA" id="ARBA00012895"/>
    </source>
</evidence>
<proteinExistence type="inferred from homology"/>
<dbReference type="FunFam" id="3.40.50.670:FF:000001">
    <property type="entry name" value="DNA topoisomerase 2"/>
    <property type="match status" value="2"/>
</dbReference>
<protein>
    <recommendedName>
        <fullName evidence="6">DNA topoisomerase (ATP-hydrolyzing)</fullName>
        <ecNumber evidence="6">5.6.2.2</ecNumber>
    </recommendedName>
</protein>
<dbReference type="Pfam" id="PF00204">
    <property type="entry name" value="DNA_gyraseB"/>
    <property type="match status" value="1"/>
</dbReference>
<feature type="compositionally biased region" description="Basic and acidic residues" evidence="15">
    <location>
        <begin position="968"/>
        <end position="977"/>
    </location>
</feature>
<feature type="active site" description="O-(5'-phospho-DNA)-tyrosine intermediate" evidence="14">
    <location>
        <position position="802"/>
    </location>
</feature>
<dbReference type="FunFam" id="3.90.199.10:FF:000002">
    <property type="entry name" value="DNA topoisomerase 2"/>
    <property type="match status" value="1"/>
</dbReference>
<dbReference type="EMBL" id="FN649760">
    <property type="protein sequence ID" value="CBJ26730.1"/>
    <property type="molecule type" value="Genomic_DNA"/>
</dbReference>